<dbReference type="NCBIfam" id="NF006755">
    <property type="entry name" value="PRK09275.1"/>
    <property type="match status" value="1"/>
</dbReference>
<dbReference type="InterPro" id="IPR004839">
    <property type="entry name" value="Aminotransferase_I/II_large"/>
</dbReference>
<proteinExistence type="predicted"/>
<dbReference type="Pfam" id="PF00155">
    <property type="entry name" value="Aminotran_1_2"/>
    <property type="match status" value="1"/>
</dbReference>
<dbReference type="InterPro" id="IPR015422">
    <property type="entry name" value="PyrdxlP-dep_Trfase_small"/>
</dbReference>
<evidence type="ECO:0000256" key="1">
    <source>
        <dbReference type="ARBA" id="ARBA00022898"/>
    </source>
</evidence>
<dbReference type="PANTHER" id="PTHR43795:SF2">
    <property type="entry name" value="BIFUNCTIONAL ASPARTATE AMINOTRANSFERASE AND GLUTAMATE_ASPARTATE-PREPHENATE AMINOTRANSFERASE"/>
    <property type="match status" value="1"/>
</dbReference>
<organism evidence="3 4">
    <name type="scientific">Cloacibacillus porcorum</name>
    <dbReference type="NCBI Taxonomy" id="1197717"/>
    <lineage>
        <taxon>Bacteria</taxon>
        <taxon>Thermotogati</taxon>
        <taxon>Synergistota</taxon>
        <taxon>Synergistia</taxon>
        <taxon>Synergistales</taxon>
        <taxon>Synergistaceae</taxon>
        <taxon>Cloacibacillus</taxon>
    </lineage>
</organism>
<reference evidence="3" key="1">
    <citation type="submission" date="2016-08" db="EMBL/GenBank/DDBJ databases">
        <title>Complete genome of Cloacibacillus porcorum.</title>
        <authorList>
            <person name="Looft T."/>
            <person name="Bayles D.O."/>
            <person name="Alt D.P."/>
        </authorList>
    </citation>
    <scope>NUCLEOTIDE SEQUENCE [LARGE SCALE GENOMIC DNA]</scope>
    <source>
        <strain evidence="3">CL-84</strain>
    </source>
</reference>
<dbReference type="Gene3D" id="3.90.1150.10">
    <property type="entry name" value="Aspartate Aminotransferase, domain 1"/>
    <property type="match status" value="1"/>
</dbReference>
<dbReference type="STRING" id="1197717.BED41_13885"/>
<dbReference type="PANTHER" id="PTHR43795">
    <property type="entry name" value="BIFUNCTIONAL ASPARTATE AMINOTRANSFERASE AND GLUTAMATE/ASPARTATE-PREPHENATE AMINOTRANSFERASE-RELATED"/>
    <property type="match status" value="1"/>
</dbReference>
<evidence type="ECO:0000313" key="3">
    <source>
        <dbReference type="EMBL" id="ANZ46091.1"/>
    </source>
</evidence>
<keyword evidence="1" id="KW-0663">Pyridoxal phosphate</keyword>
<dbReference type="SUPFAM" id="SSF53383">
    <property type="entry name" value="PLP-dependent transferases"/>
    <property type="match status" value="1"/>
</dbReference>
<evidence type="ECO:0000259" key="2">
    <source>
        <dbReference type="Pfam" id="PF00155"/>
    </source>
</evidence>
<dbReference type="Gene3D" id="1.10.20.110">
    <property type="match status" value="1"/>
</dbReference>
<dbReference type="Gene3D" id="3.40.640.10">
    <property type="entry name" value="Type I PLP-dependent aspartate aminotransferase-like (Major domain)"/>
    <property type="match status" value="1"/>
</dbReference>
<dbReference type="AlphaFoldDB" id="A0A1B2I808"/>
<feature type="domain" description="Aminotransferase class I/classII large" evidence="2">
    <location>
        <begin position="194"/>
        <end position="522"/>
    </location>
</feature>
<dbReference type="EMBL" id="CP016757">
    <property type="protein sequence ID" value="ANZ46091.1"/>
    <property type="molecule type" value="Genomic_DNA"/>
</dbReference>
<dbReference type="InterPro" id="IPR015424">
    <property type="entry name" value="PyrdxlP-dep_Trfase"/>
</dbReference>
<name>A0A1B2I808_9BACT</name>
<dbReference type="CDD" id="cd00609">
    <property type="entry name" value="AAT_like"/>
    <property type="match status" value="1"/>
</dbReference>
<dbReference type="InterPro" id="IPR015421">
    <property type="entry name" value="PyrdxlP-dep_Trfase_major"/>
</dbReference>
<gene>
    <name evidence="3" type="ORF">BED41_13885</name>
</gene>
<accession>A0A1B2I808</accession>
<dbReference type="Proteomes" id="UP000093044">
    <property type="component" value="Chromosome"/>
</dbReference>
<dbReference type="GO" id="GO:0030170">
    <property type="term" value="F:pyridoxal phosphate binding"/>
    <property type="evidence" value="ECO:0007669"/>
    <property type="project" value="InterPro"/>
</dbReference>
<sequence>MDMPTRKQEKAYEKLSPFEVKNVLIDMASKHARATSSAMLNAGRGNPNWIATDAREAFFTLGRFAMTESRRVWDDGILAGLPEKEGIGARFANWLGVNSMLPGADFLRRSFQYGLNILGFDADEWAFELCDGILGGHYPTPDRMMPCCEGVVREYIIEELEQGNRQNQDFDLFATEGATAAMVYIFRSLLNNGLLKQGDTIALGTPIFTPYIEIPDLPWYALKTVQVYADGTELVDGEPRHSWQYSDKELEKLADPKVKVFFIVNPSNPGSVEISPESAQKIKNIVASKNPQLMIVSDDVYSSFADNYHSLFDTIPYNTICSYSFSKYFGCTGWRLGVIGVHRKNVFDDMIAAMPAAQRIKTAKLYSELAVDPEAIKFIDRMVADSRDIALNHTAGLSVPQQVQMALFALCALIDKAGAYNRLTKDIVRRRYRDFWGNLKWPRPLSPNSSAYYQLLDVSLWAKEKYGDDFADWLQKNFEPIDILFRLAENPNVVLLPGEGFDAPGWSVRVSMANLPDHAYREIGHDLVTILDEYYSQYKKA</sequence>
<dbReference type="GO" id="GO:0006520">
    <property type="term" value="P:amino acid metabolic process"/>
    <property type="evidence" value="ECO:0007669"/>
    <property type="project" value="TreeGrafter"/>
</dbReference>
<dbReference type="GO" id="GO:0008483">
    <property type="term" value="F:transaminase activity"/>
    <property type="evidence" value="ECO:0007669"/>
    <property type="project" value="TreeGrafter"/>
</dbReference>
<dbReference type="KEGG" id="cpor:BED41_13885"/>
<protein>
    <submittedName>
        <fullName evidence="3">Aspartate 4-decarboxylase</fullName>
    </submittedName>
</protein>
<dbReference type="GeneID" id="83058937"/>
<evidence type="ECO:0000313" key="4">
    <source>
        <dbReference type="Proteomes" id="UP000093044"/>
    </source>
</evidence>
<dbReference type="RefSeq" id="WP_066747593.1">
    <property type="nucleotide sequence ID" value="NZ_CP016757.1"/>
</dbReference>
<dbReference type="InterPro" id="IPR022518">
    <property type="entry name" value="Aspartate_4-decarboxylase"/>
</dbReference>
<dbReference type="InterPro" id="IPR050478">
    <property type="entry name" value="Ethylene_sulfur-biosynth"/>
</dbReference>
<dbReference type="NCBIfam" id="TIGR03801">
    <property type="entry name" value="asp_4_decarbox"/>
    <property type="match status" value="1"/>
</dbReference>
<keyword evidence="4" id="KW-1185">Reference proteome</keyword>
<dbReference type="OrthoDB" id="9804407at2"/>